<dbReference type="EMBL" id="BARW01008778">
    <property type="protein sequence ID" value="GAI87267.1"/>
    <property type="molecule type" value="Genomic_DNA"/>
</dbReference>
<sequence length="55" mass="5920">IVGFLAQKMNPTDAACCGCFVHGLTGDIVSKKIGKRAMIPSDLLDYLGPAFRHIE</sequence>
<gene>
    <name evidence="2" type="ORF">S12H4_17874</name>
</gene>
<dbReference type="InterPro" id="IPR000631">
    <property type="entry name" value="CARKD"/>
</dbReference>
<name>X1S2I7_9ZZZZ</name>
<comment type="caution">
    <text evidence="2">The sequence shown here is derived from an EMBL/GenBank/DDBJ whole genome shotgun (WGS) entry which is preliminary data.</text>
</comment>
<dbReference type="SUPFAM" id="SSF53613">
    <property type="entry name" value="Ribokinase-like"/>
    <property type="match status" value="1"/>
</dbReference>
<dbReference type="AlphaFoldDB" id="X1S2I7"/>
<dbReference type="InterPro" id="IPR029056">
    <property type="entry name" value="Ribokinase-like"/>
</dbReference>
<feature type="non-terminal residue" evidence="2">
    <location>
        <position position="1"/>
    </location>
</feature>
<feature type="domain" description="YjeF C-terminal" evidence="1">
    <location>
        <begin position="1"/>
        <end position="54"/>
    </location>
</feature>
<dbReference type="GO" id="GO:0016836">
    <property type="term" value="F:hydro-lyase activity"/>
    <property type="evidence" value="ECO:0007669"/>
    <property type="project" value="InterPro"/>
</dbReference>
<protein>
    <recommendedName>
        <fullName evidence="1">YjeF C-terminal domain-containing protein</fullName>
    </recommendedName>
</protein>
<dbReference type="PROSITE" id="PS51383">
    <property type="entry name" value="YJEF_C_3"/>
    <property type="match status" value="1"/>
</dbReference>
<proteinExistence type="predicted"/>
<organism evidence="2">
    <name type="scientific">marine sediment metagenome</name>
    <dbReference type="NCBI Taxonomy" id="412755"/>
    <lineage>
        <taxon>unclassified sequences</taxon>
        <taxon>metagenomes</taxon>
        <taxon>ecological metagenomes</taxon>
    </lineage>
</organism>
<evidence type="ECO:0000313" key="2">
    <source>
        <dbReference type="EMBL" id="GAI87267.1"/>
    </source>
</evidence>
<reference evidence="2" key="1">
    <citation type="journal article" date="2014" name="Front. Microbiol.">
        <title>High frequency of phylogenetically diverse reductive dehalogenase-homologous genes in deep subseafloor sedimentary metagenomes.</title>
        <authorList>
            <person name="Kawai M."/>
            <person name="Futagami T."/>
            <person name="Toyoda A."/>
            <person name="Takaki Y."/>
            <person name="Nishi S."/>
            <person name="Hori S."/>
            <person name="Arai W."/>
            <person name="Tsubouchi T."/>
            <person name="Morono Y."/>
            <person name="Uchiyama I."/>
            <person name="Ito T."/>
            <person name="Fujiyama A."/>
            <person name="Inagaki F."/>
            <person name="Takami H."/>
        </authorList>
    </citation>
    <scope>NUCLEOTIDE SEQUENCE</scope>
    <source>
        <strain evidence="2">Expedition CK06-06</strain>
    </source>
</reference>
<dbReference type="Gene3D" id="3.40.1190.20">
    <property type="match status" value="1"/>
</dbReference>
<evidence type="ECO:0000259" key="1">
    <source>
        <dbReference type="PROSITE" id="PS51383"/>
    </source>
</evidence>
<accession>X1S2I7</accession>